<dbReference type="RefSeq" id="WP_002660162.1">
    <property type="nucleotide sequence ID" value="NZ_JH719942.1"/>
</dbReference>
<feature type="signal peptide" evidence="2">
    <location>
        <begin position="1"/>
        <end position="23"/>
    </location>
</feature>
<gene>
    <name evidence="3" type="ORF">SapgrDRAFT_2774</name>
</gene>
<sequence length="226" mass="26468">MRTMKLLFAFCLMMTFGLNSLQAQTPFFKKALANVEKSDPAAKKVLEKLKKKYTQYKAIYAEYELLIDNRETQERQKGQITQAGDKFHVNNNGNEIYCDGETLWMYMKNNNELQINDYEPEDEDMMSPSKIMKIYEAEDEFFYAMTQDRGDICEIEFKPHDKEADFFKIRATIDRAKPMVNEIKVFAKDGTIYTLDIKVLKAAQPKASDFIFDKSKYPGIREVDMR</sequence>
<keyword evidence="3" id="KW-0449">Lipoprotein</keyword>
<name>J0P3M3_9BACT</name>
<accession>J0P3M3</accession>
<evidence type="ECO:0000313" key="3">
    <source>
        <dbReference type="EMBL" id="EJF54429.1"/>
    </source>
</evidence>
<dbReference type="InterPro" id="IPR029046">
    <property type="entry name" value="LolA/LolB/LppX"/>
</dbReference>
<feature type="chain" id="PRO_5003737513" evidence="2">
    <location>
        <begin position="24"/>
        <end position="226"/>
    </location>
</feature>
<evidence type="ECO:0000313" key="4">
    <source>
        <dbReference type="Proteomes" id="UP000005113"/>
    </source>
</evidence>
<dbReference type="AlphaFoldDB" id="J0P3M3"/>
<reference evidence="4" key="1">
    <citation type="journal article" date="2012" name="Stand. Genomic Sci.">
        <title>Permanent draft genome sequence of the gliding predator Saprospira grandis strain Sa g1 (= HR1).</title>
        <authorList>
            <person name="Mavromatis K."/>
            <person name="Chertkov O."/>
            <person name="Lapidus A."/>
            <person name="Nolan M."/>
            <person name="Lucas S."/>
            <person name="Tice H."/>
            <person name="Del Rio T.G."/>
            <person name="Cheng J.F."/>
            <person name="Han C."/>
            <person name="Tapia R."/>
            <person name="Bruce D."/>
            <person name="Goodwin L.A."/>
            <person name="Pitluck S."/>
            <person name="Huntemann M."/>
            <person name="Liolios K."/>
            <person name="Pagani I."/>
            <person name="Ivanova N."/>
            <person name="Mikhailova N."/>
            <person name="Pati A."/>
            <person name="Chen A."/>
            <person name="Palaniappan K."/>
            <person name="Land M."/>
            <person name="Brambilla E.M."/>
            <person name="Rohde M."/>
            <person name="Spring S."/>
            <person name="Goker M."/>
            <person name="Detter J.C."/>
            <person name="Bristow J."/>
            <person name="Eisen J.A."/>
            <person name="Markowitz V."/>
            <person name="Hugenholtz P."/>
            <person name="Kyrpides N.C."/>
            <person name="Klenk H.P."/>
            <person name="Woyke T."/>
        </authorList>
    </citation>
    <scope>NUCLEOTIDE SEQUENCE [LARGE SCALE GENOMIC DNA]</scope>
    <source>
        <strain evidence="4">DSM 2844</strain>
    </source>
</reference>
<dbReference type="EMBL" id="JH719942">
    <property type="protein sequence ID" value="EJF54429.1"/>
    <property type="molecule type" value="Genomic_DNA"/>
</dbReference>
<organism evidence="3 4">
    <name type="scientific">Saprospira grandis DSM 2844</name>
    <dbReference type="NCBI Taxonomy" id="694433"/>
    <lineage>
        <taxon>Bacteria</taxon>
        <taxon>Pseudomonadati</taxon>
        <taxon>Bacteroidota</taxon>
        <taxon>Saprospiria</taxon>
        <taxon>Saprospirales</taxon>
        <taxon>Saprospiraceae</taxon>
        <taxon>Saprospira</taxon>
    </lineage>
</organism>
<dbReference type="Gene3D" id="2.50.20.10">
    <property type="entry name" value="Lipoprotein localisation LolA/LolB/LppX"/>
    <property type="match status" value="1"/>
</dbReference>
<dbReference type="CDD" id="cd16325">
    <property type="entry name" value="LolA"/>
    <property type="match status" value="1"/>
</dbReference>
<proteinExistence type="predicted"/>
<dbReference type="InterPro" id="IPR004564">
    <property type="entry name" value="OM_lipoprot_carrier_LolA-like"/>
</dbReference>
<keyword evidence="1 2" id="KW-0732">Signal</keyword>
<dbReference type="HOGENOM" id="CLU_105362_0_0_10"/>
<evidence type="ECO:0000256" key="1">
    <source>
        <dbReference type="ARBA" id="ARBA00022729"/>
    </source>
</evidence>
<dbReference type="SUPFAM" id="SSF89392">
    <property type="entry name" value="Prokaryotic lipoproteins and lipoprotein localization factors"/>
    <property type="match status" value="1"/>
</dbReference>
<dbReference type="Proteomes" id="UP000005113">
    <property type="component" value="Unassembled WGS sequence"/>
</dbReference>
<protein>
    <submittedName>
        <fullName evidence="3">Outer membrane lipoprotein-sorting protein</fullName>
    </submittedName>
</protein>
<evidence type="ECO:0000256" key="2">
    <source>
        <dbReference type="SAM" id="SignalP"/>
    </source>
</evidence>